<dbReference type="Proteomes" id="UP000194464">
    <property type="component" value="Unassembled WGS sequence"/>
</dbReference>
<evidence type="ECO:0000313" key="2">
    <source>
        <dbReference type="Proteomes" id="UP000194464"/>
    </source>
</evidence>
<gene>
    <name evidence="1" type="ORF">SAMN06295909_3119</name>
</gene>
<evidence type="ECO:0000313" key="1">
    <source>
        <dbReference type="EMBL" id="SMQ73134.1"/>
    </source>
</evidence>
<dbReference type="Pfam" id="PF14390">
    <property type="entry name" value="DUF4420"/>
    <property type="match status" value="1"/>
</dbReference>
<reference evidence="1 2" key="1">
    <citation type="submission" date="2017-04" db="EMBL/GenBank/DDBJ databases">
        <authorList>
            <person name="Varghese N."/>
            <person name="Submissions S."/>
        </authorList>
    </citation>
    <scope>NUCLEOTIDE SEQUENCE [LARGE SCALE GENOMIC DNA]</scope>
    <source>
        <strain evidence="1 2">VKM Ac-1784</strain>
    </source>
</reference>
<dbReference type="RefSeq" id="WP_165767067.1">
    <property type="nucleotide sequence ID" value="NZ_FXWJ01000005.1"/>
</dbReference>
<accession>A0ABY1RFP5</accession>
<sequence>MPSLQLTTIKAAWEMLEIPTVSELVAFPLPVGGPDIRLAVDRRGGRHLLVQVQDDTVQVGPGTHLVEAVRSLAFAGGVHSYLDISVSDHRLMDEFDMLVLDVLNGPDLPSARRIHAALERWRTLFQILARRTMSREQLLGLAGELAMLRLLLERRPELVRAWRGPFGAPHDFVLEGGCFEVKSTTLDSKTVTIHGLEQLEPYPDRPLFLVVSVFEEVDFGPTMSELVDAVRDLACDRVAIDEALRQAGWSSSAPDLKFLARGTFVVRVSDLTPRLRPATSGGVPVGVVHADYKVDVERLESMSESLTLESILGDVLA</sequence>
<name>A0ABY1RFP5_9MICO</name>
<protein>
    <submittedName>
        <fullName evidence="1">PD-(D/E)XK family member</fullName>
    </submittedName>
</protein>
<dbReference type="EMBL" id="FXWJ01000005">
    <property type="protein sequence ID" value="SMQ73134.1"/>
    <property type="molecule type" value="Genomic_DNA"/>
</dbReference>
<organism evidence="1 2">
    <name type="scientific">Plantibacter elymi</name>
    <name type="common">nom. nud.</name>
    <dbReference type="NCBI Taxonomy" id="199708"/>
    <lineage>
        <taxon>Bacteria</taxon>
        <taxon>Bacillati</taxon>
        <taxon>Actinomycetota</taxon>
        <taxon>Actinomycetes</taxon>
        <taxon>Micrococcales</taxon>
        <taxon>Microbacteriaceae</taxon>
        <taxon>Plantibacter</taxon>
    </lineage>
</organism>
<comment type="caution">
    <text evidence="1">The sequence shown here is derived from an EMBL/GenBank/DDBJ whole genome shotgun (WGS) entry which is preliminary data.</text>
</comment>
<dbReference type="InterPro" id="IPR025534">
    <property type="entry name" value="DUF4420"/>
</dbReference>
<keyword evidence="2" id="KW-1185">Reference proteome</keyword>
<proteinExistence type="predicted"/>